<accession>W4G7F4</accession>
<dbReference type="EMBL" id="KI913142">
    <property type="protein sequence ID" value="ETV74994.1"/>
    <property type="molecule type" value="Genomic_DNA"/>
</dbReference>
<evidence type="ECO:0000313" key="1">
    <source>
        <dbReference type="EMBL" id="ETV74994.1"/>
    </source>
</evidence>
<sequence length="118" mass="13271">MGTTLRQLRAVVNELDVPTVVCSCSSKVNPTPGVTTFHLERKARHWLAYEGIQYVLVIKVSQDARYMRYRLYDIQGDAGPRQLPSLAAAGDFTYQEHVAAPINITLDNRNQPRISPMV</sequence>
<organism evidence="1">
    <name type="scientific">Aphanomyces astaci</name>
    <name type="common">Crayfish plague agent</name>
    <dbReference type="NCBI Taxonomy" id="112090"/>
    <lineage>
        <taxon>Eukaryota</taxon>
        <taxon>Sar</taxon>
        <taxon>Stramenopiles</taxon>
        <taxon>Oomycota</taxon>
        <taxon>Saprolegniomycetes</taxon>
        <taxon>Saprolegniales</taxon>
        <taxon>Verrucalvaceae</taxon>
        <taxon>Aphanomyces</taxon>
    </lineage>
</organism>
<proteinExistence type="predicted"/>
<dbReference type="GeneID" id="20812594"/>
<gene>
    <name evidence="1" type="ORF">H257_10598</name>
</gene>
<dbReference type="VEuPathDB" id="FungiDB:H257_10598"/>
<reference evidence="1" key="1">
    <citation type="submission" date="2013-12" db="EMBL/GenBank/DDBJ databases">
        <title>The Genome Sequence of Aphanomyces astaci APO3.</title>
        <authorList>
            <consortium name="The Broad Institute Genomics Platform"/>
            <person name="Russ C."/>
            <person name="Tyler B."/>
            <person name="van West P."/>
            <person name="Dieguez-Uribeondo J."/>
            <person name="Young S.K."/>
            <person name="Zeng Q."/>
            <person name="Gargeya S."/>
            <person name="Fitzgerald M."/>
            <person name="Abouelleil A."/>
            <person name="Alvarado L."/>
            <person name="Chapman S.B."/>
            <person name="Gainer-Dewar J."/>
            <person name="Goldberg J."/>
            <person name="Griggs A."/>
            <person name="Gujja S."/>
            <person name="Hansen M."/>
            <person name="Howarth C."/>
            <person name="Imamovic A."/>
            <person name="Ireland A."/>
            <person name="Larimer J."/>
            <person name="McCowan C."/>
            <person name="Murphy C."/>
            <person name="Pearson M."/>
            <person name="Poon T.W."/>
            <person name="Priest M."/>
            <person name="Roberts A."/>
            <person name="Saif S."/>
            <person name="Shea T."/>
            <person name="Sykes S."/>
            <person name="Wortman J."/>
            <person name="Nusbaum C."/>
            <person name="Birren B."/>
        </authorList>
    </citation>
    <scope>NUCLEOTIDE SEQUENCE [LARGE SCALE GENOMIC DNA]</scope>
    <source>
        <strain evidence="1">APO3</strain>
    </source>
</reference>
<protein>
    <submittedName>
        <fullName evidence="1">Uncharacterized protein</fullName>
    </submittedName>
</protein>
<name>W4G7F4_APHAT</name>
<dbReference type="AlphaFoldDB" id="W4G7F4"/>
<dbReference type="RefSeq" id="XP_009835498.1">
    <property type="nucleotide sequence ID" value="XM_009837196.1"/>
</dbReference>